<evidence type="ECO:0000256" key="2">
    <source>
        <dbReference type="SAM" id="SignalP"/>
    </source>
</evidence>
<dbReference type="Proteomes" id="UP000800093">
    <property type="component" value="Unassembled WGS sequence"/>
</dbReference>
<sequence length="871" mass="93730">MIFSSRSILSAFLVSSVAFAASNIQLKPINDPSELTSGHFSKRDAPDGLTLLPIEDPGVLTHGHSLKREVHGNDVFNPTSQRSFFWGAYASNTIYTANFTLHNEDEDEYILAIEDFARRLKSINCGSASAPFTIEFNDKPSFKYAKYAWEWVNKEDENKFTLVTKPNQCYYGDDRTPYLVSDINFDESKLLAKLTAKERPWGEVAHTFRLTLNHEVLDPDTVNVTHPHLMHMKRATKTMDLSHSFNQNLFKFNKGGAVGEIDVSADASITTGGQIIADLDIEYKWFIPTDLKINIRPQGVNAEFLLSLQADGRLGNPIDWALKPEIEIPVGALNIKGILEIGPFVTMGVHYGSTALEGTARASIGARATIDDSATVDVKLRHPSDNRISGWTPHFEKIDPTFSAQIGGNVKAWAELGIQIKAEALGRWGYQASVDAQLPYFEATFAAKADSNGVCGTPKAFGVDLGANVGINVNLNAGEVDESPSFQKDLFQTSWPLFSTCLAFGPDVGAPTPSPELPSSNLVAPTSVIAAPTLAPSSVTPTSGIIESTIAQSSEIVSPSVLSSVLVDEPIISSVADSSVASSAIINPTDLSSIVIDPTALPDDDEGSLPEPSDNPHPISTGSSLLPSTTAAALPNNSDAPTSTKPGYPVYSPSKKATTYKAPIPTKSVYPIYSPSSSKSTSSPCKSKTTLKTSVKTPVSTNQAYPVSSSVPSYNSSTRAGYPIYSSTPSSTYAPIPTNPEYPVYSSVPIPSSTHASASNTPAYPIYSEVPSSSDVPLPSTPAYPVYSEMPSSTVESLPNTPVYPVYSPSTPESSAYTPEPPVYSPEPPLYSSEPPEYTSKPPVYTPPTYDSYRPYYGGGYRPGRVNYRPF</sequence>
<feature type="region of interest" description="Disordered" evidence="1">
    <location>
        <begin position="595"/>
        <end position="656"/>
    </location>
</feature>
<dbReference type="AlphaFoldDB" id="A0A9P4N1P5"/>
<feature type="region of interest" description="Disordered" evidence="1">
    <location>
        <begin position="789"/>
        <end position="871"/>
    </location>
</feature>
<dbReference type="EMBL" id="ML986639">
    <property type="protein sequence ID" value="KAF2262572.1"/>
    <property type="molecule type" value="Genomic_DNA"/>
</dbReference>
<feature type="compositionally biased region" description="Polar residues" evidence="1">
    <location>
        <begin position="790"/>
        <end position="800"/>
    </location>
</feature>
<keyword evidence="2" id="KW-0732">Signal</keyword>
<feature type="compositionally biased region" description="Polar residues" evidence="1">
    <location>
        <begin position="618"/>
        <end position="645"/>
    </location>
</feature>
<dbReference type="InterPro" id="IPR054293">
    <property type="entry name" value="DUF7029"/>
</dbReference>
<feature type="signal peptide" evidence="2">
    <location>
        <begin position="1"/>
        <end position="20"/>
    </location>
</feature>
<keyword evidence="6" id="KW-1185">Reference proteome</keyword>
<dbReference type="Pfam" id="PF22974">
    <property type="entry name" value="DUF7029"/>
    <property type="match status" value="1"/>
</dbReference>
<feature type="compositionally biased region" description="Low complexity" evidence="1">
    <location>
        <begin position="830"/>
        <end position="840"/>
    </location>
</feature>
<evidence type="ECO:0000256" key="1">
    <source>
        <dbReference type="SAM" id="MobiDB-lite"/>
    </source>
</evidence>
<accession>A0A9P4N1P5</accession>
<feature type="region of interest" description="Disordered" evidence="1">
    <location>
        <begin position="671"/>
        <end position="694"/>
    </location>
</feature>
<dbReference type="Pfam" id="PF23865">
    <property type="entry name" value="DUF7223"/>
    <property type="match status" value="1"/>
</dbReference>
<dbReference type="InterPro" id="IPR055647">
    <property type="entry name" value="DUF7223"/>
</dbReference>
<comment type="caution">
    <text evidence="5">The sequence shown here is derived from an EMBL/GenBank/DDBJ whole genome shotgun (WGS) entry which is preliminary data.</text>
</comment>
<organism evidence="5 6">
    <name type="scientific">Lojkania enalia</name>
    <dbReference type="NCBI Taxonomy" id="147567"/>
    <lineage>
        <taxon>Eukaryota</taxon>
        <taxon>Fungi</taxon>
        <taxon>Dikarya</taxon>
        <taxon>Ascomycota</taxon>
        <taxon>Pezizomycotina</taxon>
        <taxon>Dothideomycetes</taxon>
        <taxon>Pleosporomycetidae</taxon>
        <taxon>Pleosporales</taxon>
        <taxon>Pleosporales incertae sedis</taxon>
        <taxon>Lojkania</taxon>
    </lineage>
</organism>
<reference evidence="6" key="1">
    <citation type="journal article" date="2020" name="Stud. Mycol.">
        <title>101 Dothideomycetes genomes: A test case for predicting lifestyles and emergence of pathogens.</title>
        <authorList>
            <person name="Haridas S."/>
            <person name="Albert R."/>
            <person name="Binder M."/>
            <person name="Bloem J."/>
            <person name="LaButti K."/>
            <person name="Salamov A."/>
            <person name="Andreopoulos B."/>
            <person name="Baker S."/>
            <person name="Barry K."/>
            <person name="Bills G."/>
            <person name="Bluhm B."/>
            <person name="Cannon C."/>
            <person name="Castanera R."/>
            <person name="Culley D."/>
            <person name="Daum C."/>
            <person name="Ezra D."/>
            <person name="Gonzalez J."/>
            <person name="Henrissat B."/>
            <person name="Kuo A."/>
            <person name="Liang C."/>
            <person name="Lipzen A."/>
            <person name="Lutzoni F."/>
            <person name="Magnuson J."/>
            <person name="Mondo S."/>
            <person name="Nolan M."/>
            <person name="Ohm R."/>
            <person name="Pangilinan J."/>
            <person name="Park H.-J."/>
            <person name="Ramirez L."/>
            <person name="Alfaro M."/>
            <person name="Sun H."/>
            <person name="Tritt A."/>
            <person name="Yoshinaga Y."/>
            <person name="Zwiers L.-H."/>
            <person name="Turgeon B."/>
            <person name="Goodwin S."/>
            <person name="Spatafora J."/>
            <person name="Crous P."/>
            <person name="Grigoriev I."/>
        </authorList>
    </citation>
    <scope>NUCLEOTIDE SEQUENCE [LARGE SCALE GENOMIC DNA]</scope>
    <source>
        <strain evidence="6">CBS 304.66</strain>
    </source>
</reference>
<evidence type="ECO:0000313" key="6">
    <source>
        <dbReference type="Proteomes" id="UP000800093"/>
    </source>
</evidence>
<feature type="compositionally biased region" description="Pro residues" evidence="1">
    <location>
        <begin position="819"/>
        <end position="829"/>
    </location>
</feature>
<proteinExistence type="predicted"/>
<feature type="chain" id="PRO_5040203209" evidence="2">
    <location>
        <begin position="21"/>
        <end position="871"/>
    </location>
</feature>
<name>A0A9P4N1P5_9PLEO</name>
<dbReference type="OrthoDB" id="160645at2759"/>
<protein>
    <submittedName>
        <fullName evidence="5">Uncharacterized protein</fullName>
    </submittedName>
</protein>
<gene>
    <name evidence="5" type="ORF">CC78DRAFT_618471</name>
</gene>
<evidence type="ECO:0000259" key="4">
    <source>
        <dbReference type="Pfam" id="PF23865"/>
    </source>
</evidence>
<evidence type="ECO:0000259" key="3">
    <source>
        <dbReference type="Pfam" id="PF22974"/>
    </source>
</evidence>
<evidence type="ECO:0000313" key="5">
    <source>
        <dbReference type="EMBL" id="KAF2262572.1"/>
    </source>
</evidence>
<feature type="compositionally biased region" description="Low complexity" evidence="1">
    <location>
        <begin position="674"/>
        <end position="694"/>
    </location>
</feature>
<feature type="domain" description="DUF7029" evidence="3">
    <location>
        <begin position="105"/>
        <end position="208"/>
    </location>
</feature>
<feature type="domain" description="DUF7223" evidence="4">
    <location>
        <begin position="239"/>
        <end position="503"/>
    </location>
</feature>